<evidence type="ECO:0000313" key="1">
    <source>
        <dbReference type="EMBL" id="CAI9739103.1"/>
    </source>
</evidence>
<dbReference type="Proteomes" id="UP001162480">
    <property type="component" value="Chromosome 22"/>
</dbReference>
<protein>
    <submittedName>
        <fullName evidence="1">Uncharacterized protein</fullName>
    </submittedName>
</protein>
<evidence type="ECO:0000313" key="2">
    <source>
        <dbReference type="Proteomes" id="UP001162480"/>
    </source>
</evidence>
<keyword evidence="2" id="KW-1185">Reference proteome</keyword>
<accession>A0AA36FMB4</accession>
<name>A0AA36FMB4_OCTVU</name>
<sequence>MPKDVGHLTEIDTNILLKQLQSRSKLPRRLEGKLTRYFINVAIFCKNISYLTLTVNIQTDGQSTLTEGGPVNLEPCFMHNLEHPCVEFIRGYRRVLGIDSKNL</sequence>
<organism evidence="1 2">
    <name type="scientific">Octopus vulgaris</name>
    <name type="common">Common octopus</name>
    <dbReference type="NCBI Taxonomy" id="6645"/>
    <lineage>
        <taxon>Eukaryota</taxon>
        <taxon>Metazoa</taxon>
        <taxon>Spiralia</taxon>
        <taxon>Lophotrochozoa</taxon>
        <taxon>Mollusca</taxon>
        <taxon>Cephalopoda</taxon>
        <taxon>Coleoidea</taxon>
        <taxon>Octopodiformes</taxon>
        <taxon>Octopoda</taxon>
        <taxon>Incirrata</taxon>
        <taxon>Octopodidae</taxon>
        <taxon>Octopus</taxon>
    </lineage>
</organism>
<reference evidence="1" key="1">
    <citation type="submission" date="2023-08" db="EMBL/GenBank/DDBJ databases">
        <authorList>
            <person name="Alioto T."/>
            <person name="Alioto T."/>
            <person name="Gomez Garrido J."/>
        </authorList>
    </citation>
    <scope>NUCLEOTIDE SEQUENCE</scope>
</reference>
<dbReference type="AlphaFoldDB" id="A0AA36FMB4"/>
<proteinExistence type="predicted"/>
<dbReference type="EMBL" id="OX597835">
    <property type="protein sequence ID" value="CAI9739103.1"/>
    <property type="molecule type" value="Genomic_DNA"/>
</dbReference>
<gene>
    <name evidence="1" type="ORF">OCTVUL_1B023040</name>
</gene>